<comment type="caution">
    <text evidence="8">Lacks conserved residue(s) required for the propagation of feature annotation.</text>
</comment>
<dbReference type="RefSeq" id="XP_012694876.2">
    <property type="nucleotide sequence ID" value="XM_012839422.3"/>
</dbReference>
<keyword evidence="5 8" id="KW-0965">Cell junction</keyword>
<dbReference type="GeneID" id="105910694"/>
<evidence type="ECO:0000313" key="11">
    <source>
        <dbReference type="RefSeq" id="XP_012694876.2"/>
    </source>
</evidence>
<feature type="transmembrane region" description="Helical" evidence="8">
    <location>
        <begin position="165"/>
        <end position="186"/>
    </location>
</feature>
<dbReference type="PROSITE" id="PS01346">
    <property type="entry name" value="CLAUDIN"/>
    <property type="match status" value="1"/>
</dbReference>
<reference evidence="11" key="1">
    <citation type="submission" date="2025-08" db="UniProtKB">
        <authorList>
            <consortium name="RefSeq"/>
        </authorList>
    </citation>
    <scope>IDENTIFICATION</scope>
</reference>
<dbReference type="GO" id="GO:0005198">
    <property type="term" value="F:structural molecule activity"/>
    <property type="evidence" value="ECO:0007669"/>
    <property type="project" value="InterPro"/>
</dbReference>
<gene>
    <name evidence="11" type="primary">LOC105910694</name>
</gene>
<evidence type="ECO:0000256" key="7">
    <source>
        <dbReference type="ARBA" id="ARBA00023136"/>
    </source>
</evidence>
<keyword evidence="6 8" id="KW-1133">Transmembrane helix</keyword>
<dbReference type="Pfam" id="PF00822">
    <property type="entry name" value="PMP22_Claudin"/>
    <property type="match status" value="1"/>
</dbReference>
<keyword evidence="3 8" id="KW-1003">Cell membrane</keyword>
<proteinExistence type="inferred from homology"/>
<evidence type="ECO:0000256" key="9">
    <source>
        <dbReference type="SAM" id="MobiDB-lite"/>
    </source>
</evidence>
<dbReference type="OrthoDB" id="8928700at2759"/>
<keyword evidence="4 8" id="KW-0812">Transmembrane</keyword>
<dbReference type="GO" id="GO:0005886">
    <property type="term" value="C:plasma membrane"/>
    <property type="evidence" value="ECO:0007669"/>
    <property type="project" value="UniProtKB-SubCell"/>
</dbReference>
<feature type="region of interest" description="Disordered" evidence="9">
    <location>
        <begin position="189"/>
        <end position="210"/>
    </location>
</feature>
<evidence type="ECO:0000256" key="3">
    <source>
        <dbReference type="ARBA" id="ARBA00022475"/>
    </source>
</evidence>
<dbReference type="InterPro" id="IPR017974">
    <property type="entry name" value="Claudin_CS"/>
</dbReference>
<dbReference type="PANTHER" id="PTHR12002">
    <property type="entry name" value="CLAUDIN"/>
    <property type="match status" value="1"/>
</dbReference>
<comment type="subcellular location">
    <subcellularLocation>
        <location evidence="8">Cell junction</location>
        <location evidence="8">Tight junction</location>
    </subcellularLocation>
    <subcellularLocation>
        <location evidence="8">Cell membrane</location>
        <topology evidence="8">Multi-pass membrane protein</topology>
    </subcellularLocation>
</comment>
<evidence type="ECO:0000256" key="2">
    <source>
        <dbReference type="ARBA" id="ARBA00022427"/>
    </source>
</evidence>
<comment type="similarity">
    <text evidence="1 8">Belongs to the claudin family.</text>
</comment>
<dbReference type="Gene3D" id="1.20.140.150">
    <property type="match status" value="1"/>
</dbReference>
<keyword evidence="10" id="KW-1185">Reference proteome</keyword>
<evidence type="ECO:0000256" key="4">
    <source>
        <dbReference type="ARBA" id="ARBA00022692"/>
    </source>
</evidence>
<evidence type="ECO:0000256" key="1">
    <source>
        <dbReference type="ARBA" id="ARBA00008295"/>
    </source>
</evidence>
<evidence type="ECO:0000256" key="5">
    <source>
        <dbReference type="ARBA" id="ARBA00022949"/>
    </source>
</evidence>
<keyword evidence="7 8" id="KW-0472">Membrane</keyword>
<dbReference type="Proteomes" id="UP000515152">
    <property type="component" value="Chromosome 10"/>
</dbReference>
<dbReference type="AlphaFoldDB" id="A0A6P3WC40"/>
<name>A0A6P3WC40_CLUHA</name>
<dbReference type="PRINTS" id="PR01077">
    <property type="entry name" value="CLAUDIN"/>
</dbReference>
<dbReference type="KEGG" id="char:105910694"/>
<comment type="function">
    <text evidence="8">Claudins function as major constituents of the tight junction complexes that regulate the permeability of epithelia.</text>
</comment>
<accession>A0A6P3WC40</accession>
<evidence type="ECO:0000256" key="6">
    <source>
        <dbReference type="ARBA" id="ARBA00022989"/>
    </source>
</evidence>
<evidence type="ECO:0000313" key="10">
    <source>
        <dbReference type="Proteomes" id="UP000515152"/>
    </source>
</evidence>
<feature type="transmembrane region" description="Helical" evidence="8">
    <location>
        <begin position="118"/>
        <end position="141"/>
    </location>
</feature>
<evidence type="ECO:0000256" key="8">
    <source>
        <dbReference type="RuleBase" id="RU060637"/>
    </source>
</evidence>
<dbReference type="GO" id="GO:0005923">
    <property type="term" value="C:bicellular tight junction"/>
    <property type="evidence" value="ECO:0007669"/>
    <property type="project" value="UniProtKB-SubCell"/>
</dbReference>
<keyword evidence="2 8" id="KW-0796">Tight junction</keyword>
<dbReference type="InterPro" id="IPR004031">
    <property type="entry name" value="PMP22/EMP/MP20/Claudin"/>
</dbReference>
<feature type="transmembrane region" description="Helical" evidence="8">
    <location>
        <begin position="82"/>
        <end position="106"/>
    </location>
</feature>
<sequence>MANGCVQVFGCILASLGLVCLIISTCVNEWKTHGYTDGGMLKSFMINTGLWMECKVPSNGKWECEVFDSILHLPKDVQVTRAMMIISITLSVCGLVVAMLGMKCTLCLDEDEQVKNKVAFTGGILITLAGVCALGVVSWYAHGVVTTFNDPRTQAFRFSLGKCLFLGWGGALLSIIGGAPLVCCSLSRSSSGRRYTSQPPVQMDSGKEYV</sequence>
<protein>
    <recommendedName>
        <fullName evidence="8">Claudin</fullName>
    </recommendedName>
</protein>
<organism evidence="10 11">
    <name type="scientific">Clupea harengus</name>
    <name type="common">Atlantic herring</name>
    <dbReference type="NCBI Taxonomy" id="7950"/>
    <lineage>
        <taxon>Eukaryota</taxon>
        <taxon>Metazoa</taxon>
        <taxon>Chordata</taxon>
        <taxon>Craniata</taxon>
        <taxon>Vertebrata</taxon>
        <taxon>Euteleostomi</taxon>
        <taxon>Actinopterygii</taxon>
        <taxon>Neopterygii</taxon>
        <taxon>Teleostei</taxon>
        <taxon>Clupei</taxon>
        <taxon>Clupeiformes</taxon>
        <taxon>Clupeoidei</taxon>
        <taxon>Clupeidae</taxon>
        <taxon>Clupea</taxon>
    </lineage>
</organism>
<dbReference type="InterPro" id="IPR006187">
    <property type="entry name" value="Claudin"/>
</dbReference>